<dbReference type="PANTHER" id="PTHR33939:SF1">
    <property type="entry name" value="DUF4371 DOMAIN-CONTAINING PROTEIN"/>
    <property type="match status" value="1"/>
</dbReference>
<dbReference type="PANTHER" id="PTHR33939">
    <property type="entry name" value="PROTEIN CBG22215"/>
    <property type="match status" value="1"/>
</dbReference>
<dbReference type="Gene3D" id="3.30.420.10">
    <property type="entry name" value="Ribonuclease H-like superfamily/Ribonuclease H"/>
    <property type="match status" value="1"/>
</dbReference>
<name>A0A820GCR2_9BILA</name>
<comment type="caution">
    <text evidence="2">The sequence shown here is derived from an EMBL/GenBank/DDBJ whole genome shotgun (WGS) entry which is preliminary data.</text>
</comment>
<dbReference type="GO" id="GO:0003676">
    <property type="term" value="F:nucleic acid binding"/>
    <property type="evidence" value="ECO:0007669"/>
    <property type="project" value="InterPro"/>
</dbReference>
<dbReference type="InterPro" id="IPR038717">
    <property type="entry name" value="Tc1-like_DDE_dom"/>
</dbReference>
<dbReference type="Pfam" id="PF13358">
    <property type="entry name" value="DDE_3"/>
    <property type="match status" value="1"/>
</dbReference>
<organism evidence="2 3">
    <name type="scientific">Rotaria sordida</name>
    <dbReference type="NCBI Taxonomy" id="392033"/>
    <lineage>
        <taxon>Eukaryota</taxon>
        <taxon>Metazoa</taxon>
        <taxon>Spiralia</taxon>
        <taxon>Gnathifera</taxon>
        <taxon>Rotifera</taxon>
        <taxon>Eurotatoria</taxon>
        <taxon>Bdelloidea</taxon>
        <taxon>Philodinida</taxon>
        <taxon>Philodinidae</taxon>
        <taxon>Rotaria</taxon>
    </lineage>
</organism>
<proteinExistence type="predicted"/>
<evidence type="ECO:0000313" key="3">
    <source>
        <dbReference type="Proteomes" id="UP000663836"/>
    </source>
</evidence>
<dbReference type="AlphaFoldDB" id="A0A820GCR2"/>
<reference evidence="2" key="1">
    <citation type="submission" date="2021-02" db="EMBL/GenBank/DDBJ databases">
        <authorList>
            <person name="Nowell W R."/>
        </authorList>
    </citation>
    <scope>NUCLEOTIDE SEQUENCE</scope>
</reference>
<evidence type="ECO:0000313" key="2">
    <source>
        <dbReference type="EMBL" id="CAF4273713.1"/>
    </source>
</evidence>
<feature type="domain" description="Tc1-like transposase DDE" evidence="1">
    <location>
        <begin position="2"/>
        <end position="103"/>
    </location>
</feature>
<sequence>MDSDQFVNWIEDSSRKLRILHGNEAKIAIVQDNASWHNVLTLDRSVKAELLELALANASPNEYITDQAAEQFNVQIIRLPHHHCCLNPIELSWNNLKQYVRDNNVTFKANDVYNLILDLMGGLDTELATSYFEHVEKVEQTFKDADSFLEEDIEPNLVEEETMTEEEDDDDDE</sequence>
<accession>A0A820GCR2</accession>
<protein>
    <recommendedName>
        <fullName evidence="1">Tc1-like transposase DDE domain-containing protein</fullName>
    </recommendedName>
</protein>
<dbReference type="EMBL" id="CAJOBD010027985">
    <property type="protein sequence ID" value="CAF4273713.1"/>
    <property type="molecule type" value="Genomic_DNA"/>
</dbReference>
<dbReference type="InterPro" id="IPR036397">
    <property type="entry name" value="RNaseH_sf"/>
</dbReference>
<evidence type="ECO:0000259" key="1">
    <source>
        <dbReference type="Pfam" id="PF13358"/>
    </source>
</evidence>
<gene>
    <name evidence="2" type="ORF">JBS370_LOCUS39526</name>
</gene>
<dbReference type="Proteomes" id="UP000663836">
    <property type="component" value="Unassembled WGS sequence"/>
</dbReference>